<sequence length="255" mass="28275">MRNLDYNVLDSEIDEENLLPIVYRDPKSFSPDSRGLPVVTDPLHRAVIQVESGGDPFAVSPKGARGRRQVMLATSSDPGYGVVPAQDDSLEEIDRVGKDYLNAMLEKHDGNIEYALAAYNMGPGRTDEWIAAGADYNDLPDETRKYIPKVMAALASAKKDVDFIVPERKPSTPLGHFEIEHDNIDYSLYSTPLSAQALEDIPLSRRMSAGWAKEKTLFGNVWTVAKAAGLSAISTNKTYTQKLADIREQDLREFL</sequence>
<accession>A0A382WTY1</accession>
<dbReference type="SUPFAM" id="SSF53955">
    <property type="entry name" value="Lysozyme-like"/>
    <property type="match status" value="1"/>
</dbReference>
<dbReference type="InterPro" id="IPR023346">
    <property type="entry name" value="Lysozyme-like_dom_sf"/>
</dbReference>
<evidence type="ECO:0000259" key="1">
    <source>
        <dbReference type="Pfam" id="PF01464"/>
    </source>
</evidence>
<dbReference type="InterPro" id="IPR008258">
    <property type="entry name" value="Transglycosylase_SLT_dom_1"/>
</dbReference>
<reference evidence="2" key="1">
    <citation type="submission" date="2018-05" db="EMBL/GenBank/DDBJ databases">
        <authorList>
            <person name="Lanie J.A."/>
            <person name="Ng W.-L."/>
            <person name="Kazmierczak K.M."/>
            <person name="Andrzejewski T.M."/>
            <person name="Davidsen T.M."/>
            <person name="Wayne K.J."/>
            <person name="Tettelin H."/>
            <person name="Glass J.I."/>
            <person name="Rusch D."/>
            <person name="Podicherti R."/>
            <person name="Tsui H.-C.T."/>
            <person name="Winkler M.E."/>
        </authorList>
    </citation>
    <scope>NUCLEOTIDE SEQUENCE</scope>
</reference>
<dbReference type="Pfam" id="PF01464">
    <property type="entry name" value="SLT"/>
    <property type="match status" value="1"/>
</dbReference>
<dbReference type="EMBL" id="UINC01162125">
    <property type="protein sequence ID" value="SVD61708.1"/>
    <property type="molecule type" value="Genomic_DNA"/>
</dbReference>
<evidence type="ECO:0000313" key="2">
    <source>
        <dbReference type="EMBL" id="SVD61708.1"/>
    </source>
</evidence>
<feature type="domain" description="Transglycosylase SLT" evidence="1">
    <location>
        <begin position="42"/>
        <end position="132"/>
    </location>
</feature>
<feature type="non-terminal residue" evidence="2">
    <location>
        <position position="255"/>
    </location>
</feature>
<dbReference type="AlphaFoldDB" id="A0A382WTY1"/>
<dbReference type="CDD" id="cd00254">
    <property type="entry name" value="LT-like"/>
    <property type="match status" value="1"/>
</dbReference>
<organism evidence="2">
    <name type="scientific">marine metagenome</name>
    <dbReference type="NCBI Taxonomy" id="408172"/>
    <lineage>
        <taxon>unclassified sequences</taxon>
        <taxon>metagenomes</taxon>
        <taxon>ecological metagenomes</taxon>
    </lineage>
</organism>
<name>A0A382WTY1_9ZZZZ</name>
<proteinExistence type="predicted"/>
<protein>
    <recommendedName>
        <fullName evidence="1">Transglycosylase SLT domain-containing protein</fullName>
    </recommendedName>
</protein>
<gene>
    <name evidence="2" type="ORF">METZ01_LOCUS414562</name>
</gene>
<dbReference type="PANTHER" id="PTHR37423:SF2">
    <property type="entry name" value="MEMBRANE-BOUND LYTIC MUREIN TRANSGLYCOSYLASE C"/>
    <property type="match status" value="1"/>
</dbReference>
<dbReference type="PANTHER" id="PTHR37423">
    <property type="entry name" value="SOLUBLE LYTIC MUREIN TRANSGLYCOSYLASE-RELATED"/>
    <property type="match status" value="1"/>
</dbReference>
<dbReference type="Gene3D" id="1.10.530.10">
    <property type="match status" value="1"/>
</dbReference>